<feature type="domain" description="MROH2B-like N-terminal HEAT-repeats" evidence="1">
    <location>
        <begin position="36"/>
        <end position="144"/>
    </location>
</feature>
<proteinExistence type="predicted"/>
<organism evidence="2 3">
    <name type="scientific">Spizaetus tyrannus</name>
    <name type="common">black hawk-eagle</name>
    <dbReference type="NCBI Taxonomy" id="252798"/>
    <lineage>
        <taxon>Eukaryota</taxon>
        <taxon>Metazoa</taxon>
        <taxon>Chordata</taxon>
        <taxon>Craniata</taxon>
        <taxon>Vertebrata</taxon>
        <taxon>Euteleostomi</taxon>
        <taxon>Archelosauria</taxon>
        <taxon>Archosauria</taxon>
        <taxon>Dinosauria</taxon>
        <taxon>Saurischia</taxon>
        <taxon>Theropoda</taxon>
        <taxon>Coelurosauria</taxon>
        <taxon>Aves</taxon>
        <taxon>Neognathae</taxon>
        <taxon>Neoaves</taxon>
        <taxon>Telluraves</taxon>
        <taxon>Accipitrimorphae</taxon>
        <taxon>Accipitriformes</taxon>
        <taxon>Accipitridae</taxon>
        <taxon>Accipitrinae</taxon>
        <taxon>Spizaetus</taxon>
    </lineage>
</organism>
<reference evidence="2 3" key="1">
    <citation type="submission" date="2019-09" db="EMBL/GenBank/DDBJ databases">
        <title>Bird 10,000 Genomes (B10K) Project - Family phase.</title>
        <authorList>
            <person name="Zhang G."/>
        </authorList>
    </citation>
    <scope>NUCLEOTIDE SEQUENCE [LARGE SCALE GENOMIC DNA]</scope>
    <source>
        <strain evidence="2">B10K-DU-007-42</strain>
        <tissue evidence="2">Muscle</tissue>
    </source>
</reference>
<dbReference type="AlphaFoldDB" id="A0A7L0CGE7"/>
<dbReference type="EMBL" id="VXAF01001440">
    <property type="protein sequence ID" value="NXJ58106.1"/>
    <property type="molecule type" value="Genomic_DNA"/>
</dbReference>
<name>A0A7L0CGE7_9AVES</name>
<evidence type="ECO:0000259" key="1">
    <source>
        <dbReference type="Pfam" id="PF23221"/>
    </source>
</evidence>
<protein>
    <submittedName>
        <fullName evidence="2">MRO2A protein</fullName>
    </submittedName>
</protein>
<accession>A0A7L0CGE7</accession>
<keyword evidence="3" id="KW-1185">Reference proteome</keyword>
<evidence type="ECO:0000313" key="3">
    <source>
        <dbReference type="Proteomes" id="UP000519115"/>
    </source>
</evidence>
<feature type="non-terminal residue" evidence="2">
    <location>
        <position position="146"/>
    </location>
</feature>
<comment type="caution">
    <text evidence="2">The sequence shown here is derived from an EMBL/GenBank/DDBJ whole genome shotgun (WGS) entry which is preliminary data.</text>
</comment>
<evidence type="ECO:0000313" key="2">
    <source>
        <dbReference type="EMBL" id="NXJ58106.1"/>
    </source>
</evidence>
<gene>
    <name evidence="2" type="primary">Mroh2a</name>
    <name evidence="2" type="ORF">SPITYR_R10306</name>
</gene>
<feature type="non-terminal residue" evidence="2">
    <location>
        <position position="1"/>
    </location>
</feature>
<dbReference type="InterPro" id="IPR056282">
    <property type="entry name" value="MROH2B-like_N_HEAT"/>
</dbReference>
<dbReference type="Pfam" id="PF23221">
    <property type="entry name" value="HEAT_MROH2B_1st"/>
    <property type="match status" value="1"/>
</dbReference>
<dbReference type="Proteomes" id="UP000519115">
    <property type="component" value="Unassembled WGS sequence"/>
</dbReference>
<sequence length="146" mass="15274">LPGCCLCVGLRSRPTHPGGRSRVMGSVPAAGPTVAAVVTSLLERLQDNEGDRVQTYRQLERALQGGDGRLQSGVLNRLIAEASGDIRAAQGVTDDVRTAASDILVALAGSHFHFVMSELQGHLKAVGGTSEEFVYVTLGKLASSYG</sequence>